<dbReference type="InterPro" id="IPR003789">
    <property type="entry name" value="Asn/Gln_tRNA_amidoTrase-B-like"/>
</dbReference>
<evidence type="ECO:0000256" key="4">
    <source>
        <dbReference type="ARBA" id="ARBA00022598"/>
    </source>
</evidence>
<dbReference type="InterPro" id="IPR023168">
    <property type="entry name" value="GatB_Yqey_C_2"/>
</dbReference>
<dbReference type="GO" id="GO:0070681">
    <property type="term" value="P:glutaminyl-tRNAGln biosynthesis via transamidation"/>
    <property type="evidence" value="ECO:0007669"/>
    <property type="project" value="TreeGrafter"/>
</dbReference>
<dbReference type="NCBIfam" id="NF004014">
    <property type="entry name" value="PRK05477.1-4"/>
    <property type="match status" value="1"/>
</dbReference>
<dbReference type="NCBIfam" id="NF004012">
    <property type="entry name" value="PRK05477.1-2"/>
    <property type="match status" value="1"/>
</dbReference>
<dbReference type="EC" id="6.3.5.-" evidence="11"/>
<dbReference type="SMART" id="SM00845">
    <property type="entry name" value="GatB_Yqey"/>
    <property type="match status" value="1"/>
</dbReference>
<organism evidence="13 14">
    <name type="scientific">Fimbriiglobus ruber</name>
    <dbReference type="NCBI Taxonomy" id="1908690"/>
    <lineage>
        <taxon>Bacteria</taxon>
        <taxon>Pseudomonadati</taxon>
        <taxon>Planctomycetota</taxon>
        <taxon>Planctomycetia</taxon>
        <taxon>Gemmatales</taxon>
        <taxon>Gemmataceae</taxon>
        <taxon>Fimbriiglobus</taxon>
    </lineage>
</organism>
<dbReference type="InterPro" id="IPR004413">
    <property type="entry name" value="GatB"/>
</dbReference>
<dbReference type="GO" id="GO:0016740">
    <property type="term" value="F:transferase activity"/>
    <property type="evidence" value="ECO:0007669"/>
    <property type="project" value="UniProtKB-KW"/>
</dbReference>
<evidence type="ECO:0000256" key="10">
    <source>
        <dbReference type="ARBA" id="ARBA00047913"/>
    </source>
</evidence>
<dbReference type="InterPro" id="IPR017958">
    <property type="entry name" value="Gln-tRNA_amidoTrfase_suB_CS"/>
</dbReference>
<dbReference type="InterPro" id="IPR014746">
    <property type="entry name" value="Gln_synth/guanido_kin_cat_dom"/>
</dbReference>
<evidence type="ECO:0000256" key="5">
    <source>
        <dbReference type="ARBA" id="ARBA00022741"/>
    </source>
</evidence>
<dbReference type="InterPro" id="IPR006075">
    <property type="entry name" value="Asn/Gln-tRNA_Trfase_suB/E_cat"/>
</dbReference>
<keyword evidence="14" id="KW-1185">Reference proteome</keyword>
<dbReference type="InterPro" id="IPR017959">
    <property type="entry name" value="Asn/Gln-tRNA_amidoTrfase_suB/E"/>
</dbReference>
<name>A0A225DJ59_9BACT</name>
<evidence type="ECO:0000256" key="9">
    <source>
        <dbReference type="ARBA" id="ARBA00047380"/>
    </source>
</evidence>
<dbReference type="PANTHER" id="PTHR11659">
    <property type="entry name" value="GLUTAMYL-TRNA GLN AMIDOTRANSFERASE SUBUNIT B MITOCHONDRIAL AND PROKARYOTIC PET112-RELATED"/>
    <property type="match status" value="1"/>
</dbReference>
<dbReference type="Proteomes" id="UP000214646">
    <property type="component" value="Unassembled WGS sequence"/>
</dbReference>
<keyword evidence="7 11" id="KW-0648">Protein biosynthesis</keyword>
<sequence length="495" mass="54467">MAEPYKIVVGLEVHVQLLTKTKLFCGCLNKFGQAPNTATCPVCLGMPGSLPVMNRTAFQLALRAALALNCQIAGFTKWDRKNYYYPDLPKNYQISQYDLPFSHDGWLDINVHPDPKKGHTAKRIGIIRAHLEEDAGKSMHDETGRGGNSLVDLNRTGTPLLEIVSHPDMNTPEEAIAYLEEVRLMLRELGVSDCEMQEGSLRCDANVNIHIPKADEPNGYAATPLVEVKNLNSFRAVGRAIKYEAERHHEEYQKHPADFVFGKLLKTTAGWDDAKGRTEVQRHKESAADYRYFPEPDLVPVVVTPVEVEAVRAAMGELPSAQRTRLQSQYSLSQYDAEVLAAKGRTMVAYFEAVAAGLGDGKAASNRLSDLVFPALTERHEEITEFPLKAAAFADFVKKTAALPKQDRLTVFKIVLEENVDVETAKGKAGIKEVDESTLREAVAKAVAANPKAVADFKSGKDAAKMSIVGAVMKANKGAPNDVVRRLVDEELARV</sequence>
<dbReference type="OrthoDB" id="9804078at2"/>
<evidence type="ECO:0000256" key="1">
    <source>
        <dbReference type="ARBA" id="ARBA00005306"/>
    </source>
</evidence>
<evidence type="ECO:0000256" key="7">
    <source>
        <dbReference type="ARBA" id="ARBA00022917"/>
    </source>
</evidence>
<evidence type="ECO:0000256" key="8">
    <source>
        <dbReference type="ARBA" id="ARBA00024799"/>
    </source>
</evidence>
<comment type="caution">
    <text evidence="13">The sequence shown here is derived from an EMBL/GenBank/DDBJ whole genome shotgun (WGS) entry which is preliminary data.</text>
</comment>
<comment type="subunit">
    <text evidence="2 11">Heterotrimer of A, B and C subunits.</text>
</comment>
<dbReference type="InterPro" id="IPR018027">
    <property type="entry name" value="Asn/Gln_amidotransferase"/>
</dbReference>
<comment type="catalytic activity">
    <reaction evidence="9 11">
        <text>L-aspartyl-tRNA(Asn) + L-glutamine + ATP + H2O = L-asparaginyl-tRNA(Asn) + L-glutamate + ADP + phosphate + 2 H(+)</text>
        <dbReference type="Rhea" id="RHEA:14513"/>
        <dbReference type="Rhea" id="RHEA-COMP:9674"/>
        <dbReference type="Rhea" id="RHEA-COMP:9677"/>
        <dbReference type="ChEBI" id="CHEBI:15377"/>
        <dbReference type="ChEBI" id="CHEBI:15378"/>
        <dbReference type="ChEBI" id="CHEBI:29985"/>
        <dbReference type="ChEBI" id="CHEBI:30616"/>
        <dbReference type="ChEBI" id="CHEBI:43474"/>
        <dbReference type="ChEBI" id="CHEBI:58359"/>
        <dbReference type="ChEBI" id="CHEBI:78515"/>
        <dbReference type="ChEBI" id="CHEBI:78516"/>
        <dbReference type="ChEBI" id="CHEBI:456216"/>
    </reaction>
</comment>
<reference evidence="14" key="1">
    <citation type="submission" date="2017-06" db="EMBL/GenBank/DDBJ databases">
        <title>Genome analysis of Fimbriiglobus ruber SP5, the first member of the order Planctomycetales with confirmed chitinolytic capability.</title>
        <authorList>
            <person name="Ravin N.V."/>
            <person name="Rakitin A.L."/>
            <person name="Ivanova A.A."/>
            <person name="Beletsky A.V."/>
            <person name="Kulichevskaya I.S."/>
            <person name="Mardanov A.V."/>
            <person name="Dedysh S.N."/>
        </authorList>
    </citation>
    <scope>NUCLEOTIDE SEQUENCE [LARGE SCALE GENOMIC DNA]</scope>
    <source>
        <strain evidence="14">SP5</strain>
    </source>
</reference>
<evidence type="ECO:0000256" key="2">
    <source>
        <dbReference type="ARBA" id="ARBA00011123"/>
    </source>
</evidence>
<keyword evidence="4 11" id="KW-0436">Ligase</keyword>
<dbReference type="RefSeq" id="WP_088259421.1">
    <property type="nucleotide sequence ID" value="NZ_NIDE01000017.1"/>
</dbReference>
<dbReference type="SUPFAM" id="SSF55931">
    <property type="entry name" value="Glutamine synthetase/guanido kinase"/>
    <property type="match status" value="1"/>
</dbReference>
<comment type="similarity">
    <text evidence="1 11">Belongs to the GatB/GatE family. GatB subfamily.</text>
</comment>
<keyword evidence="5 11" id="KW-0547">Nucleotide-binding</keyword>
<evidence type="ECO:0000256" key="11">
    <source>
        <dbReference type="HAMAP-Rule" id="MF_00121"/>
    </source>
</evidence>
<dbReference type="GO" id="GO:0050566">
    <property type="term" value="F:asparaginyl-tRNA synthase (glutamine-hydrolyzing) activity"/>
    <property type="evidence" value="ECO:0007669"/>
    <property type="project" value="RHEA"/>
</dbReference>
<keyword evidence="13" id="KW-0808">Transferase</keyword>
<accession>A0A225DJ59</accession>
<dbReference type="GO" id="GO:0005524">
    <property type="term" value="F:ATP binding"/>
    <property type="evidence" value="ECO:0007669"/>
    <property type="project" value="UniProtKB-KW"/>
</dbReference>
<evidence type="ECO:0000313" key="13">
    <source>
        <dbReference type="EMBL" id="OWK36415.1"/>
    </source>
</evidence>
<protein>
    <recommendedName>
        <fullName evidence="3 11">Aspartyl/glutamyl-tRNA(Asn/Gln) amidotransferase subunit B</fullName>
        <shortName evidence="11">Asp/Glu-ADT subunit B</shortName>
        <ecNumber evidence="11">6.3.5.-</ecNumber>
    </recommendedName>
</protein>
<dbReference type="GO" id="GO:0050567">
    <property type="term" value="F:glutaminyl-tRNA synthase (glutamine-hydrolyzing) activity"/>
    <property type="evidence" value="ECO:0007669"/>
    <property type="project" value="UniProtKB-UniRule"/>
</dbReference>
<comment type="function">
    <text evidence="8 11">Allows the formation of correctly charged Asn-tRNA(Asn) or Gln-tRNA(Gln) through the transamidation of misacylated Asp-tRNA(Asn) or Glu-tRNA(Gln) in organisms which lack either or both of asparaginyl-tRNA or glutaminyl-tRNA synthetases. The reaction takes place in the presence of glutamine and ATP through an activated phospho-Asp-tRNA(Asn) or phospho-Glu-tRNA(Gln).</text>
</comment>
<dbReference type="Gene3D" id="1.10.10.410">
    <property type="match status" value="1"/>
</dbReference>
<evidence type="ECO:0000256" key="6">
    <source>
        <dbReference type="ARBA" id="ARBA00022840"/>
    </source>
</evidence>
<comment type="catalytic activity">
    <reaction evidence="10 11">
        <text>L-glutamyl-tRNA(Gln) + L-glutamine + ATP + H2O = L-glutaminyl-tRNA(Gln) + L-glutamate + ADP + phosphate + H(+)</text>
        <dbReference type="Rhea" id="RHEA:17521"/>
        <dbReference type="Rhea" id="RHEA-COMP:9681"/>
        <dbReference type="Rhea" id="RHEA-COMP:9684"/>
        <dbReference type="ChEBI" id="CHEBI:15377"/>
        <dbReference type="ChEBI" id="CHEBI:15378"/>
        <dbReference type="ChEBI" id="CHEBI:29985"/>
        <dbReference type="ChEBI" id="CHEBI:30616"/>
        <dbReference type="ChEBI" id="CHEBI:43474"/>
        <dbReference type="ChEBI" id="CHEBI:58359"/>
        <dbReference type="ChEBI" id="CHEBI:78520"/>
        <dbReference type="ChEBI" id="CHEBI:78521"/>
        <dbReference type="ChEBI" id="CHEBI:456216"/>
    </reaction>
</comment>
<dbReference type="Pfam" id="PF02637">
    <property type="entry name" value="GatB_Yqey"/>
    <property type="match status" value="1"/>
</dbReference>
<evidence type="ECO:0000259" key="12">
    <source>
        <dbReference type="SMART" id="SM00845"/>
    </source>
</evidence>
<dbReference type="EMBL" id="NIDE01000017">
    <property type="protein sequence ID" value="OWK36415.1"/>
    <property type="molecule type" value="Genomic_DNA"/>
</dbReference>
<dbReference type="Pfam" id="PF02934">
    <property type="entry name" value="GatB_N"/>
    <property type="match status" value="1"/>
</dbReference>
<dbReference type="PANTHER" id="PTHR11659:SF0">
    <property type="entry name" value="GLUTAMYL-TRNA(GLN) AMIDOTRANSFERASE SUBUNIT B, MITOCHONDRIAL"/>
    <property type="match status" value="1"/>
</dbReference>
<dbReference type="SUPFAM" id="SSF89095">
    <property type="entry name" value="GatB/YqeY motif"/>
    <property type="match status" value="1"/>
</dbReference>
<dbReference type="GO" id="GO:0006412">
    <property type="term" value="P:translation"/>
    <property type="evidence" value="ECO:0007669"/>
    <property type="project" value="UniProtKB-UniRule"/>
</dbReference>
<dbReference type="PROSITE" id="PS01234">
    <property type="entry name" value="GATB"/>
    <property type="match status" value="1"/>
</dbReference>
<feature type="domain" description="Asn/Gln amidotransferase" evidence="12">
    <location>
        <begin position="349"/>
        <end position="492"/>
    </location>
</feature>
<evidence type="ECO:0000313" key="14">
    <source>
        <dbReference type="Proteomes" id="UP000214646"/>
    </source>
</evidence>
<keyword evidence="6 11" id="KW-0067">ATP-binding</keyword>
<proteinExistence type="inferred from homology"/>
<dbReference type="NCBIfam" id="TIGR00133">
    <property type="entry name" value="gatB"/>
    <property type="match status" value="1"/>
</dbReference>
<evidence type="ECO:0000256" key="3">
    <source>
        <dbReference type="ARBA" id="ARBA00016923"/>
    </source>
</evidence>
<dbReference type="HAMAP" id="MF_00121">
    <property type="entry name" value="GatB"/>
    <property type="match status" value="1"/>
</dbReference>
<gene>
    <name evidence="11" type="primary">gatB</name>
    <name evidence="13" type="ORF">FRUB_08978</name>
</gene>
<dbReference type="AlphaFoldDB" id="A0A225DJ59"/>